<feature type="compositionally biased region" description="Polar residues" evidence="3">
    <location>
        <begin position="209"/>
        <end position="219"/>
    </location>
</feature>
<evidence type="ECO:0000256" key="1">
    <source>
        <dbReference type="ARBA" id="ARBA00010465"/>
    </source>
</evidence>
<keyword evidence="6" id="KW-1185">Reference proteome</keyword>
<feature type="compositionally biased region" description="Basic and acidic residues" evidence="3">
    <location>
        <begin position="46"/>
        <end position="56"/>
    </location>
</feature>
<evidence type="ECO:0000256" key="3">
    <source>
        <dbReference type="SAM" id="MobiDB-lite"/>
    </source>
</evidence>
<feature type="compositionally biased region" description="Low complexity" evidence="3">
    <location>
        <begin position="151"/>
        <end position="161"/>
    </location>
</feature>
<sequence length="265" mass="28797">MSSNLKRPAEGDSEDDDEDYVPPKEENGSSSESEDESGTQGTIQEVETKAEKKDLSKVWQDFQATIAGPSAKPIQRGDGGLREANRVKVVKKFRFAGQEHEEVVEVLETSEDAKRWPRYQEPSASTSLNPQVQPTSSSSSSPSNPLPIAPSGPSEPSTSTPTPAPLPPKRKPGPRKPKTTLAPLPFKSAPLKKLTTLEKSALDWAKHTAQPSSSDSVTPTAEELEAHRHGGGGYLDKVEFLNRVEERKESMLSSQSSGSKRIRRG</sequence>
<accession>A0A8H5C7I3</accession>
<protein>
    <recommendedName>
        <fullName evidence="2">SWR1-complex protein 5</fullName>
    </recommendedName>
</protein>
<proteinExistence type="inferred from homology"/>
<dbReference type="AlphaFoldDB" id="A0A8H5C7I3"/>
<feature type="compositionally biased region" description="Acidic residues" evidence="3">
    <location>
        <begin position="11"/>
        <end position="20"/>
    </location>
</feature>
<dbReference type="InterPro" id="IPR027124">
    <property type="entry name" value="Swc5/CFDP1/2"/>
</dbReference>
<dbReference type="EMBL" id="JAACJK010000058">
    <property type="protein sequence ID" value="KAF5336576.1"/>
    <property type="molecule type" value="Genomic_DNA"/>
</dbReference>
<dbReference type="GO" id="GO:0000812">
    <property type="term" value="C:Swr1 complex"/>
    <property type="evidence" value="ECO:0007669"/>
    <property type="project" value="TreeGrafter"/>
</dbReference>
<evidence type="ECO:0000313" key="6">
    <source>
        <dbReference type="Proteomes" id="UP000541558"/>
    </source>
</evidence>
<dbReference type="Pfam" id="PF07572">
    <property type="entry name" value="BCNT"/>
    <property type="match status" value="1"/>
</dbReference>
<dbReference type="PROSITE" id="PS51279">
    <property type="entry name" value="BCNT_C"/>
    <property type="match status" value="1"/>
</dbReference>
<comment type="caution">
    <text evidence="5">The sequence shown here is derived from an EMBL/GenBank/DDBJ whole genome shotgun (WGS) entry which is preliminary data.</text>
</comment>
<evidence type="ECO:0000259" key="4">
    <source>
        <dbReference type="PROSITE" id="PS51279"/>
    </source>
</evidence>
<organism evidence="5 6">
    <name type="scientific">Ephemerocybe angulata</name>
    <dbReference type="NCBI Taxonomy" id="980116"/>
    <lineage>
        <taxon>Eukaryota</taxon>
        <taxon>Fungi</taxon>
        <taxon>Dikarya</taxon>
        <taxon>Basidiomycota</taxon>
        <taxon>Agaricomycotina</taxon>
        <taxon>Agaricomycetes</taxon>
        <taxon>Agaricomycetidae</taxon>
        <taxon>Agaricales</taxon>
        <taxon>Agaricineae</taxon>
        <taxon>Psathyrellaceae</taxon>
        <taxon>Ephemerocybe</taxon>
    </lineage>
</organism>
<feature type="compositionally biased region" description="Low complexity" evidence="3">
    <location>
        <begin position="134"/>
        <end position="143"/>
    </location>
</feature>
<comment type="similarity">
    <text evidence="1">Belongs to the SWC5 family.</text>
</comment>
<dbReference type="Proteomes" id="UP000541558">
    <property type="component" value="Unassembled WGS sequence"/>
</dbReference>
<feature type="region of interest" description="Disordered" evidence="3">
    <location>
        <begin position="1"/>
        <end position="84"/>
    </location>
</feature>
<dbReference type="OrthoDB" id="445677at2759"/>
<dbReference type="PANTHER" id="PTHR48407:SF1">
    <property type="entry name" value="CRANIOFACIAL DEVELOPMENT PROTEIN 1"/>
    <property type="match status" value="1"/>
</dbReference>
<reference evidence="5 6" key="1">
    <citation type="journal article" date="2020" name="ISME J.">
        <title>Uncovering the hidden diversity of litter-decomposition mechanisms in mushroom-forming fungi.</title>
        <authorList>
            <person name="Floudas D."/>
            <person name="Bentzer J."/>
            <person name="Ahren D."/>
            <person name="Johansson T."/>
            <person name="Persson P."/>
            <person name="Tunlid A."/>
        </authorList>
    </citation>
    <scope>NUCLEOTIDE SEQUENCE [LARGE SCALE GENOMIC DNA]</scope>
    <source>
        <strain evidence="5 6">CBS 175.51</strain>
    </source>
</reference>
<gene>
    <name evidence="5" type="ORF">D9611_006496</name>
</gene>
<feature type="compositionally biased region" description="Polar residues" evidence="3">
    <location>
        <begin position="122"/>
        <end position="133"/>
    </location>
</feature>
<feature type="compositionally biased region" description="Basic residues" evidence="3">
    <location>
        <begin position="168"/>
        <end position="178"/>
    </location>
</feature>
<evidence type="ECO:0000313" key="5">
    <source>
        <dbReference type="EMBL" id="KAF5336576.1"/>
    </source>
</evidence>
<dbReference type="PANTHER" id="PTHR48407">
    <property type="entry name" value="CRANIOFACIAL DEVELOPMENT PROTEIN 1"/>
    <property type="match status" value="1"/>
</dbReference>
<feature type="region of interest" description="Disordered" evidence="3">
    <location>
        <begin position="106"/>
        <end position="234"/>
    </location>
</feature>
<dbReference type="InterPro" id="IPR011421">
    <property type="entry name" value="BCNT-C"/>
</dbReference>
<evidence type="ECO:0000256" key="2">
    <source>
        <dbReference type="ARBA" id="ARBA00019138"/>
    </source>
</evidence>
<name>A0A8H5C7I3_9AGAR</name>
<feature type="domain" description="BCNT-C" evidence="4">
    <location>
        <begin position="174"/>
        <end position="262"/>
    </location>
</feature>